<sequence length="179" mass="20459">KSEPEISVIIRNYLSTPYNLYNIQIIRPRLYVTREDPTSLLPNTPIRLVVPQNANSVGVSAVGQTFCILQLIHKSACIADYDFSTGYPQYDDVLKADGEIRPIWILLVDGRSEENPRHLKNIKLYIQLFEATLSEKLAGITLPIDHFGIHLNSQEKVFNPKLTIQNFQYARKALCDIWC</sequence>
<reference evidence="1" key="1">
    <citation type="submission" date="2022-08" db="EMBL/GenBank/DDBJ databases">
        <authorList>
            <person name="Kallberg Y."/>
            <person name="Tangrot J."/>
            <person name="Rosling A."/>
        </authorList>
    </citation>
    <scope>NUCLEOTIDE SEQUENCE</scope>
    <source>
        <strain evidence="1">Wild A</strain>
    </source>
</reference>
<dbReference type="PANTHER" id="PTHR46954:SF1">
    <property type="entry name" value="C2H2-TYPE DOMAIN-CONTAINING PROTEIN"/>
    <property type="match status" value="1"/>
</dbReference>
<dbReference type="EMBL" id="CAMKVN010016660">
    <property type="protein sequence ID" value="CAI2197603.1"/>
    <property type="molecule type" value="Genomic_DNA"/>
</dbReference>
<keyword evidence="2" id="KW-1185">Reference proteome</keyword>
<feature type="non-terminal residue" evidence="1">
    <location>
        <position position="179"/>
    </location>
</feature>
<proteinExistence type="predicted"/>
<dbReference type="AlphaFoldDB" id="A0A9W4T9G1"/>
<accession>A0A9W4T9G1</accession>
<dbReference type="OrthoDB" id="2396850at2759"/>
<evidence type="ECO:0000313" key="2">
    <source>
        <dbReference type="Proteomes" id="UP001153678"/>
    </source>
</evidence>
<dbReference type="Proteomes" id="UP001153678">
    <property type="component" value="Unassembled WGS sequence"/>
</dbReference>
<protein>
    <submittedName>
        <fullName evidence="1">11474_t:CDS:1</fullName>
    </submittedName>
</protein>
<organism evidence="1 2">
    <name type="scientific">Funneliformis geosporum</name>
    <dbReference type="NCBI Taxonomy" id="1117311"/>
    <lineage>
        <taxon>Eukaryota</taxon>
        <taxon>Fungi</taxon>
        <taxon>Fungi incertae sedis</taxon>
        <taxon>Mucoromycota</taxon>
        <taxon>Glomeromycotina</taxon>
        <taxon>Glomeromycetes</taxon>
        <taxon>Glomerales</taxon>
        <taxon>Glomeraceae</taxon>
        <taxon>Funneliformis</taxon>
    </lineage>
</organism>
<dbReference type="PANTHER" id="PTHR46954">
    <property type="entry name" value="C2H2-TYPE DOMAIN-CONTAINING PROTEIN"/>
    <property type="match status" value="1"/>
</dbReference>
<gene>
    <name evidence="1" type="ORF">FWILDA_LOCUS18159</name>
</gene>
<feature type="non-terminal residue" evidence="1">
    <location>
        <position position="1"/>
    </location>
</feature>
<comment type="caution">
    <text evidence="1">The sequence shown here is derived from an EMBL/GenBank/DDBJ whole genome shotgun (WGS) entry which is preliminary data.</text>
</comment>
<name>A0A9W4T9G1_9GLOM</name>
<evidence type="ECO:0000313" key="1">
    <source>
        <dbReference type="EMBL" id="CAI2197603.1"/>
    </source>
</evidence>